<keyword evidence="4" id="KW-1185">Reference proteome</keyword>
<dbReference type="GO" id="GO:0043516">
    <property type="term" value="P:regulation of DNA damage response, signal transduction by p53 class mediator"/>
    <property type="evidence" value="ECO:0007669"/>
    <property type="project" value="TreeGrafter"/>
</dbReference>
<dbReference type="SMART" id="SM00317">
    <property type="entry name" value="SET"/>
    <property type="match status" value="1"/>
</dbReference>
<feature type="compositionally biased region" description="Polar residues" evidence="1">
    <location>
        <begin position="154"/>
        <end position="180"/>
    </location>
</feature>
<sequence>MPEFKTDFLLLHIRIDLIESIDLGTFVQNVYLTMLAVPAKKTLPYPFKKGDFLLEYKGDLITRVKHARQLEKEYEKESQGSFIYFFKYRDKSCCIDATNDIFHEGRMINDAENGDAKQNCVMKIVEVNQAPHLCTFADRDIAIGEELRYDYGVHNTSTEKGNTMTTRSTDSQEPGQTTSIHTEEVNETKCTEQKRATQ</sequence>
<dbReference type="GO" id="GO:0006357">
    <property type="term" value="P:regulation of transcription by RNA polymerase II"/>
    <property type="evidence" value="ECO:0007669"/>
    <property type="project" value="TreeGrafter"/>
</dbReference>
<reference evidence="3" key="1">
    <citation type="journal article" date="2019" name="bioRxiv">
        <title>The Genome of the Zebra Mussel, Dreissena polymorpha: A Resource for Invasive Species Research.</title>
        <authorList>
            <person name="McCartney M.A."/>
            <person name="Auch B."/>
            <person name="Kono T."/>
            <person name="Mallez S."/>
            <person name="Zhang Y."/>
            <person name="Obille A."/>
            <person name="Becker A."/>
            <person name="Abrahante J.E."/>
            <person name="Garbe J."/>
            <person name="Badalamenti J.P."/>
            <person name="Herman A."/>
            <person name="Mangelson H."/>
            <person name="Liachko I."/>
            <person name="Sullivan S."/>
            <person name="Sone E.D."/>
            <person name="Koren S."/>
            <person name="Silverstein K.A.T."/>
            <person name="Beckman K.B."/>
            <person name="Gohl D.M."/>
        </authorList>
    </citation>
    <scope>NUCLEOTIDE SEQUENCE</scope>
    <source>
        <strain evidence="3">Duluth1</strain>
        <tissue evidence="3">Whole animal</tissue>
    </source>
</reference>
<dbReference type="PANTHER" id="PTHR46167">
    <property type="entry name" value="N-LYSINE METHYLTRANSFERASE KMT5A"/>
    <property type="match status" value="1"/>
</dbReference>
<evidence type="ECO:0000313" key="4">
    <source>
        <dbReference type="Proteomes" id="UP000828390"/>
    </source>
</evidence>
<reference evidence="3" key="2">
    <citation type="submission" date="2020-11" db="EMBL/GenBank/DDBJ databases">
        <authorList>
            <person name="McCartney M.A."/>
            <person name="Auch B."/>
            <person name="Kono T."/>
            <person name="Mallez S."/>
            <person name="Becker A."/>
            <person name="Gohl D.M."/>
            <person name="Silverstein K.A.T."/>
            <person name="Koren S."/>
            <person name="Bechman K.B."/>
            <person name="Herman A."/>
            <person name="Abrahante J.E."/>
            <person name="Garbe J."/>
        </authorList>
    </citation>
    <scope>NUCLEOTIDE SEQUENCE</scope>
    <source>
        <strain evidence="3">Duluth1</strain>
        <tissue evidence="3">Whole animal</tissue>
    </source>
</reference>
<dbReference type="AlphaFoldDB" id="A0A9D4BGJ3"/>
<dbReference type="Gene3D" id="2.170.270.10">
    <property type="entry name" value="SET domain"/>
    <property type="match status" value="1"/>
</dbReference>
<dbReference type="GO" id="GO:0005634">
    <property type="term" value="C:nucleus"/>
    <property type="evidence" value="ECO:0007669"/>
    <property type="project" value="TreeGrafter"/>
</dbReference>
<dbReference type="Pfam" id="PF00856">
    <property type="entry name" value="SET"/>
    <property type="match status" value="1"/>
</dbReference>
<dbReference type="GO" id="GO:0042799">
    <property type="term" value="F:histone H4K20 methyltransferase activity"/>
    <property type="evidence" value="ECO:0007669"/>
    <property type="project" value="TreeGrafter"/>
</dbReference>
<dbReference type="PANTHER" id="PTHR46167:SF1">
    <property type="entry name" value="N-LYSINE METHYLTRANSFERASE KMT5A"/>
    <property type="match status" value="1"/>
</dbReference>
<dbReference type="InterPro" id="IPR001214">
    <property type="entry name" value="SET_dom"/>
</dbReference>
<feature type="domain" description="SET" evidence="2">
    <location>
        <begin position="19"/>
        <end position="152"/>
    </location>
</feature>
<dbReference type="GO" id="GO:0005700">
    <property type="term" value="C:polytene chromosome"/>
    <property type="evidence" value="ECO:0007669"/>
    <property type="project" value="TreeGrafter"/>
</dbReference>
<name>A0A9D4BGJ3_DREPO</name>
<accession>A0A9D4BGJ3</accession>
<protein>
    <recommendedName>
        <fullName evidence="2">SET domain-containing protein</fullName>
    </recommendedName>
</protein>
<dbReference type="SUPFAM" id="SSF82199">
    <property type="entry name" value="SET domain"/>
    <property type="match status" value="1"/>
</dbReference>
<evidence type="ECO:0000259" key="2">
    <source>
        <dbReference type="PROSITE" id="PS50280"/>
    </source>
</evidence>
<dbReference type="Proteomes" id="UP000828390">
    <property type="component" value="Unassembled WGS sequence"/>
</dbReference>
<evidence type="ECO:0000313" key="3">
    <source>
        <dbReference type="EMBL" id="KAH3702315.1"/>
    </source>
</evidence>
<evidence type="ECO:0000256" key="1">
    <source>
        <dbReference type="SAM" id="MobiDB-lite"/>
    </source>
</evidence>
<proteinExistence type="predicted"/>
<feature type="region of interest" description="Disordered" evidence="1">
    <location>
        <begin position="154"/>
        <end position="198"/>
    </location>
</feature>
<dbReference type="EMBL" id="JAIWYP010000015">
    <property type="protein sequence ID" value="KAH3702315.1"/>
    <property type="molecule type" value="Genomic_DNA"/>
</dbReference>
<dbReference type="InterPro" id="IPR046341">
    <property type="entry name" value="SET_dom_sf"/>
</dbReference>
<comment type="caution">
    <text evidence="3">The sequence shown here is derived from an EMBL/GenBank/DDBJ whole genome shotgun (WGS) entry which is preliminary data.</text>
</comment>
<feature type="compositionally biased region" description="Basic and acidic residues" evidence="1">
    <location>
        <begin position="181"/>
        <end position="198"/>
    </location>
</feature>
<dbReference type="PROSITE" id="PS50280">
    <property type="entry name" value="SET"/>
    <property type="match status" value="1"/>
</dbReference>
<organism evidence="3 4">
    <name type="scientific">Dreissena polymorpha</name>
    <name type="common">Zebra mussel</name>
    <name type="synonym">Mytilus polymorpha</name>
    <dbReference type="NCBI Taxonomy" id="45954"/>
    <lineage>
        <taxon>Eukaryota</taxon>
        <taxon>Metazoa</taxon>
        <taxon>Spiralia</taxon>
        <taxon>Lophotrochozoa</taxon>
        <taxon>Mollusca</taxon>
        <taxon>Bivalvia</taxon>
        <taxon>Autobranchia</taxon>
        <taxon>Heteroconchia</taxon>
        <taxon>Euheterodonta</taxon>
        <taxon>Imparidentia</taxon>
        <taxon>Neoheterodontei</taxon>
        <taxon>Myida</taxon>
        <taxon>Dreissenoidea</taxon>
        <taxon>Dreissenidae</taxon>
        <taxon>Dreissena</taxon>
    </lineage>
</organism>
<dbReference type="InterPro" id="IPR051760">
    <property type="entry name" value="KMT5A"/>
</dbReference>
<gene>
    <name evidence="3" type="ORF">DPMN_077329</name>
</gene>